<evidence type="ECO:0000259" key="5">
    <source>
        <dbReference type="Pfam" id="PF12584"/>
    </source>
</evidence>
<dbReference type="InterPro" id="IPR045126">
    <property type="entry name" value="TRAPPC10/Trs130"/>
</dbReference>
<keyword evidence="3" id="KW-0333">Golgi apparatus</keyword>
<feature type="domain" description="TRAPPC10/Trs130 N-terminal" evidence="6">
    <location>
        <begin position="125"/>
        <end position="251"/>
    </location>
</feature>
<dbReference type="PANTHER" id="PTHR13251:SF3">
    <property type="entry name" value="TRAFFICKING PROTEIN PARTICLE COMPLEX SUBUNIT 10"/>
    <property type="match status" value="1"/>
</dbReference>
<evidence type="ECO:0000259" key="6">
    <source>
        <dbReference type="Pfam" id="PF23036"/>
    </source>
</evidence>
<feature type="domain" description="Trs130 NTS" evidence="8">
    <location>
        <begin position="746"/>
        <end position="843"/>
    </location>
</feature>
<keyword evidence="2" id="KW-0813">Transport</keyword>
<dbReference type="InterPro" id="IPR056913">
    <property type="entry name" value="TRAPPC10/Trs130_N"/>
</dbReference>
<sequence length="1560" mass="172688">MEQSSSSSKVTVEYFDPYGVYQLLSPGLLSRLPLRNLHWESHSGPLRSISSLHIDFNPSPQPLSLQPSGESFTSTTPVTPLTPSVLRVRSEDSVTTGDDFTRTGTAIERPDSRSGLSRPFVKERRHQIPGLRQTPYLKVLFVRCDDSDTYKAHTRRLVREWIKEHTPPTQSTTKLNTPENHDAFEWLIIHIVIPNTPAATQPRSSGKGPDGTPVSATDKARWRGGSSTILDKLRADFNSSSKNAIDRIAQVRIGINDVPYEILPRVVPAIPGSYTESAQEHEEAWSDLISKFKSLILASFDMRVSQYEEDIREKDAQRTLPGWNFCTFFMLKEGLARGFESVGLVEDALVGYDELAVGLDGIIRDQALPGSDAEHSGSFLPYTKELKTLVDQARTSALRDVGNEVQVPESYGTGDSHPAGDTSQETYEIPLSATKKRYRELILSSNISIFDFRCYLFARQLALLLRLANASSSQEELLARLKEQRESSLQGVAARIPASQPAEDVENLAVLGQVCRRTMGFIASIARIMREDMLASYTTFQQKSDDDEGSAVQMDPVTLHVMDNIVSSFTFSVAQQILAQTATKALPIPPSTLAPASSKSGLDGQEPKSSIPEPKTMMHPARSSSLAIRSPSREPQSPGVSPGGRRASVPERDRATTLSTGFLKPGLEELAASRAELYLISRGVLEKTGKERGWSVGWTELARFQYGKLGDMEEVDINNEISANHNTTRGNLKSTPSLHGVHGKLLRVALDNQDDFFRLYETLTDKALRHYTVANHVQSVQSSMADLAVLKYHIEDYGAAASYLYRMTPFYGEDGWTQIEISLLVMYVKCLKELERKDDYVRIALKLISRAASAEKERIARRSVQKGGMEAFCHEELIPDEPYLNDLLHITSTFQREVQVPLQNFFSHVEVESTARYRPGKDSFALQLRLRYLLDEDINIEKARVRVTSTTGETNREIWLESAGAVTFKKGIVRIVVQSNAVIPGTYIASHVAVHSNNLVLRYEHENTGTSFGKVEGFFKCPKILIYQQPEALDMKLFASKYMHLARNRALEIELSSGWNEIISGVLHVRAATAGLRLQTSETSVIDGDLEITNKSESGIIRLGAIAANSLSRFRVPFNLEHEVNDISLKLEVSYTTKDGDFVFAISPSVSVMLPLGVNVQDVFKHKALYSRFTISSATSNPLRLLSTKLESSDVFQAECGAAFTRSLVIFPRQPASILYKITKLSSKTSKSFTSSGKGSKAALSLILHYICLEEEIDNAITLSLTKYFRETELSCYIRLIIPTVLSALRRRMSPDDVEHAAVLSEILTSILSTVRWQDHLTGLGSTMEGNEDAATVLAQEIVQWQQENPTISLIPKSIDEATIAASRSIIIPVEVPPVTVVHTANLKLLDISSISASTPVVPSTHPISALLIIKWTRLWDTQNPEPRTSQMPDDLEFVYDVSGQSDTWLIGGRRKGHFRIHGNQKEILSFPVVLIPLREGILPYPHVDIKPSSGSRHAQAESAAVVTCETDYKNGGESIRVISNTRKTTVSLDASGPQGGAMLLEAERRTSGVGDATLG</sequence>
<evidence type="ECO:0000313" key="9">
    <source>
        <dbReference type="EMBL" id="KIN04751.1"/>
    </source>
</evidence>
<feature type="region of interest" description="Disordered" evidence="4">
    <location>
        <begin position="197"/>
        <end position="220"/>
    </location>
</feature>
<proteinExistence type="predicted"/>
<feature type="region of interest" description="Disordered" evidence="4">
    <location>
        <begin position="587"/>
        <end position="659"/>
    </location>
</feature>
<feature type="domain" description="DUF7077" evidence="7">
    <location>
        <begin position="1030"/>
        <end position="1151"/>
    </location>
</feature>
<feature type="domain" description="TRAPPC10/Trs130 C-terminal" evidence="5">
    <location>
        <begin position="1373"/>
        <end position="1523"/>
    </location>
</feature>
<name>A0A0C3H929_OIDMZ</name>
<dbReference type="PANTHER" id="PTHR13251">
    <property type="entry name" value="EPILEPSY HOLOPROSENCEPHALY CANDIDATE 1/TMEM1"/>
    <property type="match status" value="1"/>
</dbReference>
<organism evidence="9 10">
    <name type="scientific">Oidiodendron maius (strain Zn)</name>
    <dbReference type="NCBI Taxonomy" id="913774"/>
    <lineage>
        <taxon>Eukaryota</taxon>
        <taxon>Fungi</taxon>
        <taxon>Dikarya</taxon>
        <taxon>Ascomycota</taxon>
        <taxon>Pezizomycotina</taxon>
        <taxon>Leotiomycetes</taxon>
        <taxon>Leotiomycetes incertae sedis</taxon>
        <taxon>Myxotrichaceae</taxon>
        <taxon>Oidiodendron</taxon>
    </lineage>
</organism>
<dbReference type="GO" id="GO:0006891">
    <property type="term" value="P:intra-Golgi vesicle-mediated transport"/>
    <property type="evidence" value="ECO:0007669"/>
    <property type="project" value="TreeGrafter"/>
</dbReference>
<evidence type="ECO:0000259" key="8">
    <source>
        <dbReference type="Pfam" id="PF24967"/>
    </source>
</evidence>
<dbReference type="GO" id="GO:1990071">
    <property type="term" value="C:TRAPPII protein complex"/>
    <property type="evidence" value="ECO:0007669"/>
    <property type="project" value="InterPro"/>
</dbReference>
<dbReference type="EMBL" id="KN832872">
    <property type="protein sequence ID" value="KIN04751.1"/>
    <property type="molecule type" value="Genomic_DNA"/>
</dbReference>
<dbReference type="Pfam" id="PF23274">
    <property type="entry name" value="DUF7077"/>
    <property type="match status" value="1"/>
</dbReference>
<evidence type="ECO:0000256" key="3">
    <source>
        <dbReference type="ARBA" id="ARBA00023034"/>
    </source>
</evidence>
<comment type="subcellular location">
    <subcellularLocation>
        <location evidence="1">Golgi apparatus</location>
    </subcellularLocation>
</comment>
<evidence type="ECO:0000256" key="2">
    <source>
        <dbReference type="ARBA" id="ARBA00022448"/>
    </source>
</evidence>
<evidence type="ECO:0000259" key="7">
    <source>
        <dbReference type="Pfam" id="PF23274"/>
    </source>
</evidence>
<feature type="region of interest" description="Disordered" evidence="4">
    <location>
        <begin position="405"/>
        <end position="426"/>
    </location>
</feature>
<protein>
    <recommendedName>
        <fullName evidence="11">TMEM1 family protein</fullName>
    </recommendedName>
</protein>
<evidence type="ECO:0008006" key="11">
    <source>
        <dbReference type="Google" id="ProtNLM"/>
    </source>
</evidence>
<dbReference type="Proteomes" id="UP000054321">
    <property type="component" value="Unassembled WGS sequence"/>
</dbReference>
<keyword evidence="10" id="KW-1185">Reference proteome</keyword>
<dbReference type="STRING" id="913774.A0A0C3H929"/>
<dbReference type="Pfam" id="PF24965">
    <property type="entry name" value="TRS130_4HB"/>
    <property type="match status" value="1"/>
</dbReference>
<dbReference type="OrthoDB" id="10256906at2759"/>
<dbReference type="InterPro" id="IPR055505">
    <property type="entry name" value="DUF7077"/>
</dbReference>
<dbReference type="HOGENOM" id="CLU_001428_1_1_1"/>
<feature type="domain" description="TRAPPC10/Trs130 N-terminal" evidence="6">
    <location>
        <begin position="431"/>
        <end position="470"/>
    </location>
</feature>
<evidence type="ECO:0000256" key="1">
    <source>
        <dbReference type="ARBA" id="ARBA00004555"/>
    </source>
</evidence>
<dbReference type="Pfam" id="PF12584">
    <property type="entry name" value="TRAPPC10"/>
    <property type="match status" value="1"/>
</dbReference>
<dbReference type="GO" id="GO:0005829">
    <property type="term" value="C:cytosol"/>
    <property type="evidence" value="ECO:0007669"/>
    <property type="project" value="GOC"/>
</dbReference>
<feature type="region of interest" description="Disordered" evidence="4">
    <location>
        <begin position="60"/>
        <end position="120"/>
    </location>
</feature>
<dbReference type="InParanoid" id="A0A0C3H929"/>
<dbReference type="Pfam" id="PF24967">
    <property type="entry name" value="NTS_TR130"/>
    <property type="match status" value="1"/>
</dbReference>
<accession>A0A0C3H929</accession>
<feature type="compositionally biased region" description="Polar residues" evidence="4">
    <location>
        <begin position="93"/>
        <end position="104"/>
    </location>
</feature>
<evidence type="ECO:0000313" key="10">
    <source>
        <dbReference type="Proteomes" id="UP000054321"/>
    </source>
</evidence>
<dbReference type="InterPro" id="IPR022233">
    <property type="entry name" value="TRAPPC10/Trs130_C"/>
</dbReference>
<dbReference type="InterPro" id="IPR056916">
    <property type="entry name" value="NTS_TR130"/>
</dbReference>
<feature type="compositionally biased region" description="Low complexity" evidence="4">
    <location>
        <begin position="62"/>
        <end position="86"/>
    </location>
</feature>
<dbReference type="FunCoup" id="A0A0C3H929">
    <property type="interactions" value="66"/>
</dbReference>
<reference evidence="9 10" key="1">
    <citation type="submission" date="2014-04" db="EMBL/GenBank/DDBJ databases">
        <authorList>
            <consortium name="DOE Joint Genome Institute"/>
            <person name="Kuo A."/>
            <person name="Martino E."/>
            <person name="Perotto S."/>
            <person name="Kohler A."/>
            <person name="Nagy L.G."/>
            <person name="Floudas D."/>
            <person name="Copeland A."/>
            <person name="Barry K.W."/>
            <person name="Cichocki N."/>
            <person name="Veneault-Fourrey C."/>
            <person name="LaButti K."/>
            <person name="Lindquist E.A."/>
            <person name="Lipzen A."/>
            <person name="Lundell T."/>
            <person name="Morin E."/>
            <person name="Murat C."/>
            <person name="Sun H."/>
            <person name="Tunlid A."/>
            <person name="Henrissat B."/>
            <person name="Grigoriev I.V."/>
            <person name="Hibbett D.S."/>
            <person name="Martin F."/>
            <person name="Nordberg H.P."/>
            <person name="Cantor M.N."/>
            <person name="Hua S.X."/>
        </authorList>
    </citation>
    <scope>NUCLEOTIDE SEQUENCE [LARGE SCALE GENOMIC DNA]</scope>
    <source>
        <strain evidence="9 10">Zn</strain>
    </source>
</reference>
<dbReference type="Pfam" id="PF23036">
    <property type="entry name" value="TRAPPC10_1st"/>
    <property type="match status" value="3"/>
</dbReference>
<feature type="domain" description="TRAPPC10/Trs130 N-terminal" evidence="6">
    <location>
        <begin position="276"/>
        <end position="368"/>
    </location>
</feature>
<dbReference type="GO" id="GO:0034498">
    <property type="term" value="P:early endosome to Golgi transport"/>
    <property type="evidence" value="ECO:0007669"/>
    <property type="project" value="TreeGrafter"/>
</dbReference>
<feature type="compositionally biased region" description="Polar residues" evidence="4">
    <location>
        <begin position="622"/>
        <end position="639"/>
    </location>
</feature>
<evidence type="ECO:0000256" key="4">
    <source>
        <dbReference type="SAM" id="MobiDB-lite"/>
    </source>
</evidence>
<reference evidence="10" key="2">
    <citation type="submission" date="2015-01" db="EMBL/GenBank/DDBJ databases">
        <title>Evolutionary Origins and Diversification of the Mycorrhizal Mutualists.</title>
        <authorList>
            <consortium name="DOE Joint Genome Institute"/>
            <consortium name="Mycorrhizal Genomics Consortium"/>
            <person name="Kohler A."/>
            <person name="Kuo A."/>
            <person name="Nagy L.G."/>
            <person name="Floudas D."/>
            <person name="Copeland A."/>
            <person name="Barry K.W."/>
            <person name="Cichocki N."/>
            <person name="Veneault-Fourrey C."/>
            <person name="LaButti K."/>
            <person name="Lindquist E.A."/>
            <person name="Lipzen A."/>
            <person name="Lundell T."/>
            <person name="Morin E."/>
            <person name="Murat C."/>
            <person name="Riley R."/>
            <person name="Ohm R."/>
            <person name="Sun H."/>
            <person name="Tunlid A."/>
            <person name="Henrissat B."/>
            <person name="Grigoriev I.V."/>
            <person name="Hibbett D.S."/>
            <person name="Martin F."/>
        </authorList>
    </citation>
    <scope>NUCLEOTIDE SEQUENCE [LARGE SCALE GENOMIC DNA]</scope>
    <source>
        <strain evidence="10">Zn</strain>
    </source>
</reference>
<gene>
    <name evidence="9" type="ORF">OIDMADRAFT_25377</name>
</gene>